<evidence type="ECO:0000256" key="1">
    <source>
        <dbReference type="ARBA" id="ARBA00004651"/>
    </source>
</evidence>
<feature type="transmembrane region" description="Helical" evidence="8">
    <location>
        <begin position="25"/>
        <end position="44"/>
    </location>
</feature>
<keyword evidence="6 8" id="KW-1133">Transmembrane helix</keyword>
<feature type="transmembrane region" description="Helical" evidence="8">
    <location>
        <begin position="439"/>
        <end position="465"/>
    </location>
</feature>
<evidence type="ECO:0000256" key="6">
    <source>
        <dbReference type="ARBA" id="ARBA00022989"/>
    </source>
</evidence>
<dbReference type="Proteomes" id="UP001236404">
    <property type="component" value="Unassembled WGS sequence"/>
</dbReference>
<proteinExistence type="predicted"/>
<feature type="transmembrane region" description="Helical" evidence="8">
    <location>
        <begin position="176"/>
        <end position="195"/>
    </location>
</feature>
<dbReference type="EMBL" id="JAUCMN010000010">
    <property type="protein sequence ID" value="MDM7892723.1"/>
    <property type="molecule type" value="Genomic_DNA"/>
</dbReference>
<dbReference type="RefSeq" id="WP_289474667.1">
    <property type="nucleotide sequence ID" value="NZ_JAUCMN010000010.1"/>
</dbReference>
<evidence type="ECO:0008006" key="11">
    <source>
        <dbReference type="Google" id="ProtNLM"/>
    </source>
</evidence>
<organism evidence="9 10">
    <name type="scientific">Curtobacterium caseinilyticum</name>
    <dbReference type="NCBI Taxonomy" id="3055137"/>
    <lineage>
        <taxon>Bacteria</taxon>
        <taxon>Bacillati</taxon>
        <taxon>Actinomycetota</taxon>
        <taxon>Actinomycetes</taxon>
        <taxon>Micrococcales</taxon>
        <taxon>Microbacteriaceae</taxon>
        <taxon>Curtobacterium</taxon>
    </lineage>
</organism>
<protein>
    <recommendedName>
        <fullName evidence="11">DUF2142 domain-containing protein</fullName>
    </recommendedName>
</protein>
<evidence type="ECO:0000313" key="10">
    <source>
        <dbReference type="Proteomes" id="UP001236404"/>
    </source>
</evidence>
<name>A0ABT7TSZ1_9MICO</name>
<feature type="transmembrane region" description="Helical" evidence="8">
    <location>
        <begin position="485"/>
        <end position="506"/>
    </location>
</feature>
<evidence type="ECO:0000313" key="9">
    <source>
        <dbReference type="EMBL" id="MDM7892723.1"/>
    </source>
</evidence>
<feature type="transmembrane region" description="Helical" evidence="8">
    <location>
        <begin position="250"/>
        <end position="266"/>
    </location>
</feature>
<gene>
    <name evidence="9" type="ORF">QUG93_13590</name>
</gene>
<feature type="transmembrane region" description="Helical" evidence="8">
    <location>
        <begin position="411"/>
        <end position="427"/>
    </location>
</feature>
<keyword evidence="10" id="KW-1185">Reference proteome</keyword>
<evidence type="ECO:0000256" key="4">
    <source>
        <dbReference type="ARBA" id="ARBA00022679"/>
    </source>
</evidence>
<feature type="transmembrane region" description="Helical" evidence="8">
    <location>
        <begin position="374"/>
        <end position="399"/>
    </location>
</feature>
<comment type="caution">
    <text evidence="9">The sequence shown here is derived from an EMBL/GenBank/DDBJ whole genome shotgun (WGS) entry which is preliminary data.</text>
</comment>
<dbReference type="InterPro" id="IPR018674">
    <property type="entry name" value="DUF2142_membrane"/>
</dbReference>
<keyword evidence="7 8" id="KW-0472">Membrane</keyword>
<evidence type="ECO:0000256" key="5">
    <source>
        <dbReference type="ARBA" id="ARBA00022692"/>
    </source>
</evidence>
<dbReference type="Pfam" id="PF09913">
    <property type="entry name" value="DUF2142"/>
    <property type="match status" value="1"/>
</dbReference>
<accession>A0ABT7TSZ1</accession>
<dbReference type="PANTHER" id="PTHR33908">
    <property type="entry name" value="MANNOSYLTRANSFERASE YKCB-RELATED"/>
    <property type="match status" value="1"/>
</dbReference>
<feature type="transmembrane region" description="Helical" evidence="8">
    <location>
        <begin position="346"/>
        <end position="367"/>
    </location>
</feature>
<comment type="subcellular location">
    <subcellularLocation>
        <location evidence="1">Cell membrane</location>
        <topology evidence="1">Multi-pass membrane protein</topology>
    </subcellularLocation>
</comment>
<evidence type="ECO:0000256" key="3">
    <source>
        <dbReference type="ARBA" id="ARBA00022676"/>
    </source>
</evidence>
<sequence>MTSTRVPARAPSTGTARPVAPWERVAVGVVTVTFTLWLVVWALVVPAFQAPDERAHVDATVQVALGNDWAAPGDLRILNAVMAAQQEQATGPASTWSTVTELLARAPGTSGTVDQMTQHPPTAYLVGAAALRVAHYGDLRWDRAVEVLRLVDVAWTAALPVLAWATVRRLTRSPRAALVGALALFATPQLASIASSVSNDAPVMLFGAVVTWLATRMLTGDLRRRTLIGTAIALGALVWCKGTGLPAVPFVAVVVLVAGAGVLPLARRVGRTVSAMVVSGAVGAWWWLHNLVTTGHLQPNGYEQYRPPKPFPPGEGPSLRTFLDVSWGTITRTFWGSPGGGAQVSIGNLLTAVLTVVALGVVLVWAFRRSPVRPAVVCLAVFPALLVAGQTWTSAHAYLSTTFVAATQGRYYFPAIVCLVALSAVAWRRIPRSARGRGVLATVLAAGSVVLGWYGLAVVSAYFWNAARGPLSATGLERYAAAGPVPAWVVGVLLVLVAVGCVWSVVRVARTPGELSDAAD</sequence>
<keyword evidence="3" id="KW-0328">Glycosyltransferase</keyword>
<keyword evidence="5 8" id="KW-0812">Transmembrane</keyword>
<keyword evidence="2" id="KW-1003">Cell membrane</keyword>
<feature type="transmembrane region" description="Helical" evidence="8">
    <location>
        <begin position="273"/>
        <end position="289"/>
    </location>
</feature>
<keyword evidence="4" id="KW-0808">Transferase</keyword>
<evidence type="ECO:0000256" key="2">
    <source>
        <dbReference type="ARBA" id="ARBA00022475"/>
    </source>
</evidence>
<dbReference type="InterPro" id="IPR050297">
    <property type="entry name" value="LipidA_mod_glycosyltrf_83"/>
</dbReference>
<reference evidence="9 10" key="1">
    <citation type="submission" date="2023-06" db="EMBL/GenBank/DDBJ databases">
        <authorList>
            <person name="Feng G."/>
            <person name="Li J."/>
            <person name="Zhu H."/>
        </authorList>
    </citation>
    <scope>NUCLEOTIDE SEQUENCE [LARGE SCALE GENOMIC DNA]</scope>
    <source>
        <strain evidence="9 10">RHCKG28</strain>
    </source>
</reference>
<evidence type="ECO:0000256" key="8">
    <source>
        <dbReference type="SAM" id="Phobius"/>
    </source>
</evidence>
<evidence type="ECO:0000256" key="7">
    <source>
        <dbReference type="ARBA" id="ARBA00023136"/>
    </source>
</evidence>
<dbReference type="PANTHER" id="PTHR33908:SF11">
    <property type="entry name" value="MEMBRANE PROTEIN"/>
    <property type="match status" value="1"/>
</dbReference>